<dbReference type="AlphaFoldDB" id="A0A822ZNV2"/>
<dbReference type="Proteomes" id="UP000607653">
    <property type="component" value="Unassembled WGS sequence"/>
</dbReference>
<dbReference type="InterPro" id="IPR051083">
    <property type="entry name" value="GrpII_Intron_Splice-Mob/Def"/>
</dbReference>
<evidence type="ECO:0000313" key="1">
    <source>
        <dbReference type="EMBL" id="DAD47664.1"/>
    </source>
</evidence>
<evidence type="ECO:0000313" key="2">
    <source>
        <dbReference type="Proteomes" id="UP000607653"/>
    </source>
</evidence>
<sequence length="122" mass="14209">MFGRRFLIKSTGFITSRTSLSRRRNPLTTNGVACFRFLSVVAMQRRMPDPDDPYTLMKEDGVAVCSEMWIESFREPGKTVTNLTFYLRRFELWVLAYQKVCADETGSYMPRSAIQKSDWKIC</sequence>
<gene>
    <name evidence="1" type="ORF">HUJ06_017601</name>
</gene>
<proteinExistence type="predicted"/>
<accession>A0A822ZNV2</accession>
<organism evidence="1 2">
    <name type="scientific">Nelumbo nucifera</name>
    <name type="common">Sacred lotus</name>
    <dbReference type="NCBI Taxonomy" id="4432"/>
    <lineage>
        <taxon>Eukaryota</taxon>
        <taxon>Viridiplantae</taxon>
        <taxon>Streptophyta</taxon>
        <taxon>Embryophyta</taxon>
        <taxon>Tracheophyta</taxon>
        <taxon>Spermatophyta</taxon>
        <taxon>Magnoliopsida</taxon>
        <taxon>Proteales</taxon>
        <taxon>Nelumbonaceae</taxon>
        <taxon>Nelumbo</taxon>
    </lineage>
</organism>
<reference evidence="1 2" key="1">
    <citation type="journal article" date="2020" name="Mol. Biol. Evol.">
        <title>Distinct Expression and Methylation Patterns for Genes with Different Fates following a Single Whole-Genome Duplication in Flowering Plants.</title>
        <authorList>
            <person name="Shi T."/>
            <person name="Rahmani R.S."/>
            <person name="Gugger P.F."/>
            <person name="Wang M."/>
            <person name="Li H."/>
            <person name="Zhang Y."/>
            <person name="Li Z."/>
            <person name="Wang Q."/>
            <person name="Van de Peer Y."/>
            <person name="Marchal K."/>
            <person name="Chen J."/>
        </authorList>
    </citation>
    <scope>NUCLEOTIDE SEQUENCE [LARGE SCALE GENOMIC DNA]</scope>
    <source>
        <tissue evidence="1">Leaf</tissue>
    </source>
</reference>
<dbReference type="PANTHER" id="PTHR34047">
    <property type="entry name" value="NUCLEAR INTRON MATURASE 1, MITOCHONDRIAL-RELATED"/>
    <property type="match status" value="1"/>
</dbReference>
<dbReference type="EMBL" id="DUZY01000008">
    <property type="protein sequence ID" value="DAD47664.1"/>
    <property type="molecule type" value="Genomic_DNA"/>
</dbReference>
<name>A0A822ZNV2_NELNU</name>
<keyword evidence="2" id="KW-1185">Reference proteome</keyword>
<comment type="caution">
    <text evidence="1">The sequence shown here is derived from an EMBL/GenBank/DDBJ whole genome shotgun (WGS) entry which is preliminary data.</text>
</comment>
<protein>
    <submittedName>
        <fullName evidence="1">Uncharacterized protein</fullName>
    </submittedName>
</protein>
<dbReference type="PANTHER" id="PTHR34047:SF1">
    <property type="entry name" value="NUCLEAR INTRON MATURASE 2, MITOCHONDRIAL"/>
    <property type="match status" value="1"/>
</dbReference>